<dbReference type="Pfam" id="PF02492">
    <property type="entry name" value="cobW"/>
    <property type="match status" value="1"/>
</dbReference>
<evidence type="ECO:0000256" key="2">
    <source>
        <dbReference type="ARBA" id="ARBA00022801"/>
    </source>
</evidence>
<comment type="caution">
    <text evidence="9">The sequence shown here is derived from an EMBL/GenBank/DDBJ whole genome shotgun (WGS) entry which is preliminary data.</text>
</comment>
<reference evidence="9 10" key="1">
    <citation type="submission" date="2020-07" db="EMBL/GenBank/DDBJ databases">
        <authorList>
            <person name="Feng X."/>
        </authorList>
    </citation>
    <scope>NUCLEOTIDE SEQUENCE [LARGE SCALE GENOMIC DNA]</scope>
    <source>
        <strain evidence="9 10">JCM23202</strain>
    </source>
</reference>
<dbReference type="Gene3D" id="3.40.50.300">
    <property type="entry name" value="P-loop containing nucleotide triphosphate hydrolases"/>
    <property type="match status" value="1"/>
</dbReference>
<dbReference type="PANTHER" id="PTHR43603:SF1">
    <property type="entry name" value="ZINC-REGULATED GTPASE METALLOPROTEIN ACTIVATOR 1"/>
    <property type="match status" value="1"/>
</dbReference>
<keyword evidence="2" id="KW-0378">Hydrolase</keyword>
<protein>
    <submittedName>
        <fullName evidence="9">GTP-binding protein</fullName>
    </submittedName>
</protein>
<evidence type="ECO:0000313" key="9">
    <source>
        <dbReference type="EMBL" id="MBC2607838.1"/>
    </source>
</evidence>
<sequence>MKVGSLEKAEANISEGDASDGRIPLLILGGFLGAGKTTVLNHILREAKGLKIAALVNDVGEVNIDAAFTKDVAQLDEKSAGEIVELSNGCICCGIQSAFGEAVIELAKRKPDCIIVEATGIAEPQGIISSLASRDEVDVSALDYVRIVNLITLVDAQWWVDKVQEAFTPVRRSLLLFSDPRRPLSELLTLQVEGANVIVLNKSDLVDEESLQRSHSVLATMCPEAAIFTTSEGQVDIRQLLEVERFELENALKQSRCDQELRHDRDSDHNPLKKEPAKGHKHGDYGLMAFTFRARYPLQHHKFVAYLRSGVPGLLRAKGFAWTNRDLDRVGYLSLAGDTLRFDYLGKWMQARLEAGEIDRSQIPAEIWRNWDMETGDRRQEIVLIGIDLDRAAIESSLKNCAVM</sequence>
<dbReference type="InterPro" id="IPR051927">
    <property type="entry name" value="Zn_Chap_cDPG_Synth"/>
</dbReference>
<dbReference type="InterPro" id="IPR011629">
    <property type="entry name" value="CobW-like_C"/>
</dbReference>
<dbReference type="EMBL" id="JACHVC010000013">
    <property type="protein sequence ID" value="MBC2607838.1"/>
    <property type="molecule type" value="Genomic_DNA"/>
</dbReference>
<organism evidence="9 10">
    <name type="scientific">Pelagicoccus albus</name>
    <dbReference type="NCBI Taxonomy" id="415222"/>
    <lineage>
        <taxon>Bacteria</taxon>
        <taxon>Pseudomonadati</taxon>
        <taxon>Verrucomicrobiota</taxon>
        <taxon>Opitutia</taxon>
        <taxon>Puniceicoccales</taxon>
        <taxon>Pelagicoccaceae</taxon>
        <taxon>Pelagicoccus</taxon>
    </lineage>
</organism>
<dbReference type="RefSeq" id="WP_185661702.1">
    <property type="nucleotide sequence ID" value="NZ_CAWPOO010000013.1"/>
</dbReference>
<dbReference type="InterPro" id="IPR027417">
    <property type="entry name" value="P-loop_NTPase"/>
</dbReference>
<evidence type="ECO:0000256" key="6">
    <source>
        <dbReference type="ARBA" id="ARBA00049117"/>
    </source>
</evidence>
<evidence type="ECO:0000259" key="8">
    <source>
        <dbReference type="SMART" id="SM00833"/>
    </source>
</evidence>
<dbReference type="Proteomes" id="UP000526501">
    <property type="component" value="Unassembled WGS sequence"/>
</dbReference>
<keyword evidence="10" id="KW-1185">Reference proteome</keyword>
<comment type="similarity">
    <text evidence="4">Belongs to the SIMIBI class G3E GTPase family. ZNG1 subfamily.</text>
</comment>
<keyword evidence="1" id="KW-0547">Nucleotide-binding</keyword>
<comment type="catalytic activity">
    <reaction evidence="6">
        <text>GTP + H2O = GDP + phosphate + H(+)</text>
        <dbReference type="Rhea" id="RHEA:19669"/>
        <dbReference type="ChEBI" id="CHEBI:15377"/>
        <dbReference type="ChEBI" id="CHEBI:15378"/>
        <dbReference type="ChEBI" id="CHEBI:37565"/>
        <dbReference type="ChEBI" id="CHEBI:43474"/>
        <dbReference type="ChEBI" id="CHEBI:58189"/>
    </reaction>
    <physiologicalReaction direction="left-to-right" evidence="6">
        <dbReference type="Rhea" id="RHEA:19670"/>
    </physiologicalReaction>
</comment>
<evidence type="ECO:0000256" key="1">
    <source>
        <dbReference type="ARBA" id="ARBA00022741"/>
    </source>
</evidence>
<dbReference type="InterPro" id="IPR003495">
    <property type="entry name" value="CobW/HypB/UreG_nucleotide-bd"/>
</dbReference>
<evidence type="ECO:0000256" key="4">
    <source>
        <dbReference type="ARBA" id="ARBA00034320"/>
    </source>
</evidence>
<feature type="domain" description="CobW C-terminal" evidence="8">
    <location>
        <begin position="287"/>
        <end position="402"/>
    </location>
</feature>
<name>A0A7X1B8X7_9BACT</name>
<proteinExistence type="inferred from homology"/>
<dbReference type="InterPro" id="IPR036627">
    <property type="entry name" value="CobW-likC_sf"/>
</dbReference>
<evidence type="ECO:0000256" key="3">
    <source>
        <dbReference type="ARBA" id="ARBA00023186"/>
    </source>
</evidence>
<dbReference type="Pfam" id="PF07683">
    <property type="entry name" value="CobW_C"/>
    <property type="match status" value="1"/>
</dbReference>
<gene>
    <name evidence="9" type="ORF">H5P27_17425</name>
</gene>
<dbReference type="AlphaFoldDB" id="A0A7X1B8X7"/>
<evidence type="ECO:0000313" key="10">
    <source>
        <dbReference type="Proteomes" id="UP000526501"/>
    </source>
</evidence>
<dbReference type="GO" id="GO:0016787">
    <property type="term" value="F:hydrolase activity"/>
    <property type="evidence" value="ECO:0007669"/>
    <property type="project" value="UniProtKB-KW"/>
</dbReference>
<dbReference type="SUPFAM" id="SSF52540">
    <property type="entry name" value="P-loop containing nucleoside triphosphate hydrolases"/>
    <property type="match status" value="1"/>
</dbReference>
<dbReference type="PANTHER" id="PTHR43603">
    <property type="entry name" value="COBW DOMAIN-CONTAINING PROTEIN DDB_G0274527"/>
    <property type="match status" value="1"/>
</dbReference>
<comment type="function">
    <text evidence="5">Zinc chaperone that directly transfers zinc cofactor to target proteins, thereby activating them. Zinc is transferred from the CXCC motif in the GTPase domain to the zinc binding site in target proteins in a process requiring GTP hydrolysis.</text>
</comment>
<keyword evidence="3" id="KW-0143">Chaperone</keyword>
<evidence type="ECO:0000256" key="7">
    <source>
        <dbReference type="SAM" id="MobiDB-lite"/>
    </source>
</evidence>
<evidence type="ECO:0000256" key="5">
    <source>
        <dbReference type="ARBA" id="ARBA00045658"/>
    </source>
</evidence>
<dbReference type="Gene3D" id="3.30.1220.10">
    <property type="entry name" value="CobW-like, C-terminal domain"/>
    <property type="match status" value="1"/>
</dbReference>
<accession>A0A7X1B8X7</accession>
<feature type="region of interest" description="Disordered" evidence="7">
    <location>
        <begin position="257"/>
        <end position="280"/>
    </location>
</feature>
<dbReference type="SUPFAM" id="SSF90002">
    <property type="entry name" value="Hypothetical protein YjiA, C-terminal domain"/>
    <property type="match status" value="1"/>
</dbReference>
<dbReference type="CDD" id="cd03112">
    <property type="entry name" value="CobW-like"/>
    <property type="match status" value="1"/>
</dbReference>
<dbReference type="GO" id="GO:0000166">
    <property type="term" value="F:nucleotide binding"/>
    <property type="evidence" value="ECO:0007669"/>
    <property type="project" value="UniProtKB-KW"/>
</dbReference>
<dbReference type="SMART" id="SM00833">
    <property type="entry name" value="CobW_C"/>
    <property type="match status" value="1"/>
</dbReference>